<dbReference type="Proteomes" id="UP000663852">
    <property type="component" value="Unassembled WGS sequence"/>
</dbReference>
<organism evidence="4 5">
    <name type="scientific">Adineta ricciae</name>
    <name type="common">Rotifer</name>
    <dbReference type="NCBI Taxonomy" id="249248"/>
    <lineage>
        <taxon>Eukaryota</taxon>
        <taxon>Metazoa</taxon>
        <taxon>Spiralia</taxon>
        <taxon>Gnathifera</taxon>
        <taxon>Rotifera</taxon>
        <taxon>Eurotatoria</taxon>
        <taxon>Bdelloidea</taxon>
        <taxon>Adinetida</taxon>
        <taxon>Adinetidae</taxon>
        <taxon>Adineta</taxon>
    </lineage>
</organism>
<dbReference type="InterPro" id="IPR002060">
    <property type="entry name" value="Squ/phyt_synthse"/>
</dbReference>
<dbReference type="InterPro" id="IPR008949">
    <property type="entry name" value="Isoprenoid_synthase_dom_sf"/>
</dbReference>
<dbReference type="Pfam" id="PF00400">
    <property type="entry name" value="WD40"/>
    <property type="match status" value="3"/>
</dbReference>
<dbReference type="Pfam" id="PF00494">
    <property type="entry name" value="SQS_PSY"/>
    <property type="match status" value="1"/>
</dbReference>
<feature type="repeat" description="WD" evidence="3">
    <location>
        <begin position="360"/>
        <end position="401"/>
    </location>
</feature>
<protein>
    <recommendedName>
        <fullName evidence="6">mRNA export factor</fullName>
    </recommendedName>
</protein>
<dbReference type="PROSITE" id="PS00678">
    <property type="entry name" value="WD_REPEATS_1"/>
    <property type="match status" value="2"/>
</dbReference>
<comment type="caution">
    <text evidence="4">The sequence shown here is derived from an EMBL/GenBank/DDBJ whole genome shotgun (WGS) entry which is preliminary data.</text>
</comment>
<dbReference type="SUPFAM" id="SSF48576">
    <property type="entry name" value="Terpenoid synthases"/>
    <property type="match status" value="1"/>
</dbReference>
<dbReference type="InterPro" id="IPR015943">
    <property type="entry name" value="WD40/YVTN_repeat-like_dom_sf"/>
</dbReference>
<evidence type="ECO:0000313" key="5">
    <source>
        <dbReference type="Proteomes" id="UP000663852"/>
    </source>
</evidence>
<evidence type="ECO:0000256" key="1">
    <source>
        <dbReference type="ARBA" id="ARBA00022574"/>
    </source>
</evidence>
<proteinExistence type="predicted"/>
<dbReference type="AlphaFoldDB" id="A0A814HHX8"/>
<dbReference type="InterPro" id="IPR020472">
    <property type="entry name" value="WD40_PAC1"/>
</dbReference>
<dbReference type="PANTHER" id="PTHR10971">
    <property type="entry name" value="MRNA EXPORT FACTOR AND BUB3"/>
    <property type="match status" value="1"/>
</dbReference>
<dbReference type="PRINTS" id="PR00320">
    <property type="entry name" value="GPROTEINBRPT"/>
</dbReference>
<keyword evidence="1 3" id="KW-0853">WD repeat</keyword>
<dbReference type="SMART" id="SM00320">
    <property type="entry name" value="WD40"/>
    <property type="match status" value="4"/>
</dbReference>
<feature type="repeat" description="WD" evidence="3">
    <location>
        <begin position="401"/>
        <end position="444"/>
    </location>
</feature>
<dbReference type="InterPro" id="IPR001680">
    <property type="entry name" value="WD40_rpt"/>
</dbReference>
<sequence>MILRSVRYASSTSKTAQKPLVDDYTYCINSVRKSDHENFLCTGLLRPTILQRPAMAIRALNVELASVRDQVSNTNIGQMRLQFWHDTIDASTNKTDNRKINHPVAREIDLVLRLYQLSKLWFHRLIKSRQITLHDMPFADIEQLESYLEQSITPTYYLLLELAKQRSLNADHIASHLGRSQGLINIVRGVPYNAQKRRCFIPLSYLVEQNLSQQDVINGDFTNEKFRQIIYQLCNRSCFHLRKSVELFEQDKHFQKFNLLSSTNNSHRSLFLPIIVVYDYLKRIKTADFDLTNKIIMFGSIATPAAQKDVEVPQPPDDAISCLKFSPASVPQTYLIASSWANDIRCWEIQSNGQTVAKAMQKHDAPILSCCWSEDGSKVFTASCDKTAKMWDLQANTFVQIAAHDQPIRTIHYIQRPSYSCVMTGSWDRTVKFWDMRQPTPLKQLTLPERIYAADVFGPMAVITTADRAIQIYSLDQGPTEYKKMESLLKYQHRCVSIFTDKSRNPTGFAVGSIEGRVAIMYVEAANPSADNFTFKCHRSTPTAPVNTQDIFSVNDIAFHPVHGTLATVGSDGRYSFWDKDDRTKLKTSDAINDQPITCCAFDARGQLFAYASSYDWHKGHEGNVQTKKNAILLRQCFEEMKPKPKK</sequence>
<dbReference type="InterPro" id="IPR019775">
    <property type="entry name" value="WD40_repeat_CS"/>
</dbReference>
<dbReference type="Gene3D" id="2.130.10.10">
    <property type="entry name" value="YVTN repeat-like/Quinoprotein amine dehydrogenase"/>
    <property type="match status" value="1"/>
</dbReference>
<gene>
    <name evidence="4" type="ORF">EDS130_LOCUS15356</name>
</gene>
<evidence type="ECO:0008006" key="6">
    <source>
        <dbReference type="Google" id="ProtNLM"/>
    </source>
</evidence>
<accession>A0A814HHX8</accession>
<evidence type="ECO:0000313" key="4">
    <source>
        <dbReference type="EMBL" id="CAF1010327.1"/>
    </source>
</evidence>
<dbReference type="PROSITE" id="PS50082">
    <property type="entry name" value="WD_REPEATS_2"/>
    <property type="match status" value="3"/>
</dbReference>
<dbReference type="SUPFAM" id="SSF50978">
    <property type="entry name" value="WD40 repeat-like"/>
    <property type="match status" value="1"/>
</dbReference>
<reference evidence="4" key="1">
    <citation type="submission" date="2021-02" db="EMBL/GenBank/DDBJ databases">
        <authorList>
            <person name="Nowell W R."/>
        </authorList>
    </citation>
    <scope>NUCLEOTIDE SEQUENCE</scope>
</reference>
<dbReference type="Gene3D" id="1.10.600.10">
    <property type="entry name" value="Farnesyl Diphosphate Synthase"/>
    <property type="match status" value="1"/>
</dbReference>
<dbReference type="OrthoDB" id="256303at2759"/>
<name>A0A814HHX8_ADIRI</name>
<feature type="repeat" description="WD" evidence="3">
    <location>
        <begin position="554"/>
        <end position="588"/>
    </location>
</feature>
<evidence type="ECO:0000256" key="3">
    <source>
        <dbReference type="PROSITE-ProRule" id="PRU00221"/>
    </source>
</evidence>
<keyword evidence="2" id="KW-0677">Repeat</keyword>
<dbReference type="PROSITE" id="PS50294">
    <property type="entry name" value="WD_REPEATS_REGION"/>
    <property type="match status" value="1"/>
</dbReference>
<dbReference type="EMBL" id="CAJNOJ010000064">
    <property type="protein sequence ID" value="CAF1010327.1"/>
    <property type="molecule type" value="Genomic_DNA"/>
</dbReference>
<dbReference type="InterPro" id="IPR036322">
    <property type="entry name" value="WD40_repeat_dom_sf"/>
</dbReference>
<evidence type="ECO:0000256" key="2">
    <source>
        <dbReference type="ARBA" id="ARBA00022737"/>
    </source>
</evidence>